<feature type="compositionally biased region" description="Polar residues" evidence="1">
    <location>
        <begin position="109"/>
        <end position="119"/>
    </location>
</feature>
<keyword evidence="3" id="KW-1185">Reference proteome</keyword>
<accession>A0A2P6SJ16</accession>
<proteinExistence type="predicted"/>
<gene>
    <name evidence="2" type="ORF">RchiOBHm_Chr1g0361961</name>
</gene>
<dbReference type="Proteomes" id="UP000238479">
    <property type="component" value="Chromosome 1"/>
</dbReference>
<reference evidence="2 3" key="1">
    <citation type="journal article" date="2018" name="Nat. Genet.">
        <title>The Rosa genome provides new insights in the design of modern roses.</title>
        <authorList>
            <person name="Bendahmane M."/>
        </authorList>
    </citation>
    <scope>NUCLEOTIDE SEQUENCE [LARGE SCALE GENOMIC DNA]</scope>
    <source>
        <strain evidence="3">cv. Old Blush</strain>
    </source>
</reference>
<protein>
    <recommendedName>
        <fullName evidence="4">Transcription factor/ chromatin remodeling BED-type(Zn) family</fullName>
    </recommendedName>
</protein>
<dbReference type="PANTHER" id="PTHR46951">
    <property type="entry name" value="BED-TYPE DOMAIN-CONTAINING PROTEIN"/>
    <property type="match status" value="1"/>
</dbReference>
<dbReference type="OMA" id="DWCTIAL"/>
<evidence type="ECO:0000256" key="1">
    <source>
        <dbReference type="SAM" id="MobiDB-lite"/>
    </source>
</evidence>
<comment type="caution">
    <text evidence="2">The sequence shown here is derived from an EMBL/GenBank/DDBJ whole genome shotgun (WGS) entry which is preliminary data.</text>
</comment>
<evidence type="ECO:0000313" key="3">
    <source>
        <dbReference type="Proteomes" id="UP000238479"/>
    </source>
</evidence>
<dbReference type="Gramene" id="PRQ58681">
    <property type="protein sequence ID" value="PRQ58681"/>
    <property type="gene ID" value="RchiOBHm_Chr1g0361961"/>
</dbReference>
<evidence type="ECO:0008006" key="4">
    <source>
        <dbReference type="Google" id="ProtNLM"/>
    </source>
</evidence>
<feature type="region of interest" description="Disordered" evidence="1">
    <location>
        <begin position="91"/>
        <end position="140"/>
    </location>
</feature>
<sequence>MSSSTSGTTKKDHAWRWTKPIPGELKYFLCAFCDQRNTGGIFRFKQHLVGTHKGIKPCNKVPPNVKDWCTIALKRNDEEKRARIAVHREIGGLESLEEDDADDHEMTNVAASESGSAQTPLGGGSTGQPKARGPMDKFVS</sequence>
<name>A0A2P6SJ16_ROSCH</name>
<dbReference type="PANTHER" id="PTHR46951:SF2">
    <property type="entry name" value="BED-TYPE DOMAIN-CONTAINING PROTEIN"/>
    <property type="match status" value="1"/>
</dbReference>
<organism evidence="2 3">
    <name type="scientific">Rosa chinensis</name>
    <name type="common">China rose</name>
    <dbReference type="NCBI Taxonomy" id="74649"/>
    <lineage>
        <taxon>Eukaryota</taxon>
        <taxon>Viridiplantae</taxon>
        <taxon>Streptophyta</taxon>
        <taxon>Embryophyta</taxon>
        <taxon>Tracheophyta</taxon>
        <taxon>Spermatophyta</taxon>
        <taxon>Magnoliopsida</taxon>
        <taxon>eudicotyledons</taxon>
        <taxon>Gunneridae</taxon>
        <taxon>Pentapetalae</taxon>
        <taxon>rosids</taxon>
        <taxon>fabids</taxon>
        <taxon>Rosales</taxon>
        <taxon>Rosaceae</taxon>
        <taxon>Rosoideae</taxon>
        <taxon>Rosoideae incertae sedis</taxon>
        <taxon>Rosa</taxon>
    </lineage>
</organism>
<evidence type="ECO:0000313" key="2">
    <source>
        <dbReference type="EMBL" id="PRQ58681.1"/>
    </source>
</evidence>
<dbReference type="AlphaFoldDB" id="A0A2P6SJ16"/>
<dbReference type="EMBL" id="PDCK01000039">
    <property type="protein sequence ID" value="PRQ58681.1"/>
    <property type="molecule type" value="Genomic_DNA"/>
</dbReference>